<dbReference type="Pfam" id="PF08205">
    <property type="entry name" value="C2-set_2"/>
    <property type="match status" value="1"/>
</dbReference>
<keyword evidence="11" id="KW-1185">Reference proteome</keyword>
<feature type="compositionally biased region" description="Low complexity" evidence="6">
    <location>
        <begin position="639"/>
        <end position="666"/>
    </location>
</feature>
<dbReference type="InterPro" id="IPR013162">
    <property type="entry name" value="CD80_C2-set"/>
</dbReference>
<feature type="domain" description="Ig-like" evidence="9">
    <location>
        <begin position="15"/>
        <end position="104"/>
    </location>
</feature>
<comment type="caution">
    <text evidence="10">The sequence shown here is derived from an EMBL/GenBank/DDBJ whole genome shotgun (WGS) entry which is preliminary data.</text>
</comment>
<dbReference type="Proteomes" id="UP001627154">
    <property type="component" value="Unassembled WGS sequence"/>
</dbReference>
<dbReference type="Gene3D" id="2.60.40.10">
    <property type="entry name" value="Immunoglobulins"/>
    <property type="match status" value="5"/>
</dbReference>
<name>A0ABD2VXP2_9HYME</name>
<evidence type="ECO:0000256" key="5">
    <source>
        <dbReference type="ARBA" id="ARBA00023319"/>
    </source>
</evidence>
<feature type="domain" description="Ig-like" evidence="9">
    <location>
        <begin position="130"/>
        <end position="228"/>
    </location>
</feature>
<keyword evidence="7" id="KW-1133">Transmembrane helix</keyword>
<feature type="domain" description="Ig-like" evidence="9">
    <location>
        <begin position="245"/>
        <end position="338"/>
    </location>
</feature>
<dbReference type="PROSITE" id="PS50835">
    <property type="entry name" value="IG_LIKE"/>
    <property type="match status" value="4"/>
</dbReference>
<evidence type="ECO:0000256" key="1">
    <source>
        <dbReference type="ARBA" id="ARBA00004479"/>
    </source>
</evidence>
<dbReference type="EMBL" id="JBJJXI010000157">
    <property type="protein sequence ID" value="KAL3385359.1"/>
    <property type="molecule type" value="Genomic_DNA"/>
</dbReference>
<dbReference type="PANTHER" id="PTHR11640:SF154">
    <property type="entry name" value="IRREGULAR CHIASM C-ROUGHEST PROTEIN-LIKE PROTEIN"/>
    <property type="match status" value="1"/>
</dbReference>
<feature type="signal peptide" evidence="8">
    <location>
        <begin position="1"/>
        <end position="24"/>
    </location>
</feature>
<evidence type="ECO:0000256" key="7">
    <source>
        <dbReference type="SAM" id="Phobius"/>
    </source>
</evidence>
<dbReference type="InterPro" id="IPR003598">
    <property type="entry name" value="Ig_sub2"/>
</dbReference>
<keyword evidence="2 7" id="KW-0472">Membrane</keyword>
<accession>A0ABD2VXP2</accession>
<evidence type="ECO:0000259" key="9">
    <source>
        <dbReference type="PROSITE" id="PS50835"/>
    </source>
</evidence>
<reference evidence="10 11" key="1">
    <citation type="journal article" date="2024" name="bioRxiv">
        <title>A reference genome for Trichogramma kaykai: A tiny desert-dwelling parasitoid wasp with competing sex-ratio distorters.</title>
        <authorList>
            <person name="Culotta J."/>
            <person name="Lindsey A.R."/>
        </authorList>
    </citation>
    <scope>NUCLEOTIDE SEQUENCE [LARGE SCALE GENOMIC DNA]</scope>
    <source>
        <strain evidence="10 11">KSX58</strain>
    </source>
</reference>
<dbReference type="CDD" id="cd00096">
    <property type="entry name" value="Ig"/>
    <property type="match status" value="2"/>
</dbReference>
<keyword evidence="4" id="KW-0325">Glycoprotein</keyword>
<keyword evidence="8" id="KW-0732">Signal</keyword>
<evidence type="ECO:0000313" key="11">
    <source>
        <dbReference type="Proteomes" id="UP001627154"/>
    </source>
</evidence>
<feature type="domain" description="Ig-like" evidence="9">
    <location>
        <begin position="345"/>
        <end position="457"/>
    </location>
</feature>
<evidence type="ECO:0000256" key="8">
    <source>
        <dbReference type="SAM" id="SignalP"/>
    </source>
</evidence>
<evidence type="ECO:0000256" key="4">
    <source>
        <dbReference type="ARBA" id="ARBA00023180"/>
    </source>
</evidence>
<protein>
    <recommendedName>
        <fullName evidence="9">Ig-like domain-containing protein</fullName>
    </recommendedName>
</protein>
<sequence length="806" mass="89160">MASITTITMLLLLVPAILATLATAEQRFAETPAEYQEVSQGQDVKLRCRVQDKRGQCIWQKDRFALGMVHDKYEWDHGDAGECSLVIKRASLDYDDGLWECQVTPGDFVKQDGLRSPPARLLVRVEPRKPQMEYNGALLTTGLTLREGQDASISCTSRYGNPPALIKWFIGNEEVKPIREQSNATEVDKPKTWAAHSTLKVKGTRENHNKPIRCLTMHPTRALPEVVESRFDIHYSPSVHLETSPRMLVAALEDSASFVSLRCVANSNPPATIKWFKDGSPILMSSGHVQQIDGSQANATLAESEVRFEPIKAEDAGLYSCRAVNIIGESAPDHYRLDVQYGPKPRQQDQLDGHGHSTLNGQGMSSLGEIEETTSLGLNIEPFECPDFDANPPAQYRWLHQRGGSTDTIDNRNSEDSLNGGRRLRLENVGWSDEGEYRCVAYNVINGVRREMPSDVRFVLHVIGPPEIQSRPSAETEDGMYESIGWAGEAVHRLKSRFCSRPPPRIVAWQWGSSHIRAGESIGPKYEALELEPIIENKMATNCYWAKLEIRDLQREDARLYTLVVESDKGRDSTNLRLVVRDPTELRIIAAAGAVGLLVLLLLVAVAVYSCMRSRRNKHREYRQEDEEASISAEQYYGTQPAAGAGNGQQQQQQQTAGQQQAQMGQGQNGGTNGTTVLGVMGQQHVETIDRNSLKLGLDQQTIQRQHIVNQQQLQQCNLKSALVQNSGGMMSVSAGMYPRKQQSSSLASSNNTTTTMSGGGSLVGIGGLAVMYDYDQIACKSRQAMSPEALKVRRAPAVLQPPTIV</sequence>
<dbReference type="Pfam" id="PF13927">
    <property type="entry name" value="Ig_3"/>
    <property type="match status" value="1"/>
</dbReference>
<dbReference type="SUPFAM" id="SSF48726">
    <property type="entry name" value="Immunoglobulin"/>
    <property type="match status" value="5"/>
</dbReference>
<proteinExistence type="predicted"/>
<dbReference type="InterPro" id="IPR051275">
    <property type="entry name" value="Cell_adhesion_signaling"/>
</dbReference>
<dbReference type="PANTHER" id="PTHR11640">
    <property type="entry name" value="NEPHRIN"/>
    <property type="match status" value="1"/>
</dbReference>
<dbReference type="GO" id="GO:0016020">
    <property type="term" value="C:membrane"/>
    <property type="evidence" value="ECO:0007669"/>
    <property type="project" value="UniProtKB-SubCell"/>
</dbReference>
<gene>
    <name evidence="10" type="ORF">TKK_018932</name>
</gene>
<keyword evidence="5" id="KW-0393">Immunoglobulin domain</keyword>
<keyword evidence="7" id="KW-0812">Transmembrane</keyword>
<dbReference type="InterPro" id="IPR013783">
    <property type="entry name" value="Ig-like_fold"/>
</dbReference>
<feature type="chain" id="PRO_5044773670" description="Ig-like domain-containing protein" evidence="8">
    <location>
        <begin position="25"/>
        <end position="806"/>
    </location>
</feature>
<dbReference type="AlphaFoldDB" id="A0ABD2VXP2"/>
<evidence type="ECO:0000256" key="6">
    <source>
        <dbReference type="SAM" id="MobiDB-lite"/>
    </source>
</evidence>
<dbReference type="InterPro" id="IPR007110">
    <property type="entry name" value="Ig-like_dom"/>
</dbReference>
<keyword evidence="3" id="KW-1015">Disulfide bond</keyword>
<dbReference type="InterPro" id="IPR036179">
    <property type="entry name" value="Ig-like_dom_sf"/>
</dbReference>
<dbReference type="SMART" id="SM00408">
    <property type="entry name" value="IGc2"/>
    <property type="match status" value="3"/>
</dbReference>
<dbReference type="SMART" id="SM00409">
    <property type="entry name" value="IG"/>
    <property type="match status" value="5"/>
</dbReference>
<organism evidence="10 11">
    <name type="scientific">Trichogramma kaykai</name>
    <dbReference type="NCBI Taxonomy" id="54128"/>
    <lineage>
        <taxon>Eukaryota</taxon>
        <taxon>Metazoa</taxon>
        <taxon>Ecdysozoa</taxon>
        <taxon>Arthropoda</taxon>
        <taxon>Hexapoda</taxon>
        <taxon>Insecta</taxon>
        <taxon>Pterygota</taxon>
        <taxon>Neoptera</taxon>
        <taxon>Endopterygota</taxon>
        <taxon>Hymenoptera</taxon>
        <taxon>Apocrita</taxon>
        <taxon>Proctotrupomorpha</taxon>
        <taxon>Chalcidoidea</taxon>
        <taxon>Trichogrammatidae</taxon>
        <taxon>Trichogramma</taxon>
    </lineage>
</organism>
<feature type="region of interest" description="Disordered" evidence="6">
    <location>
        <begin position="639"/>
        <end position="677"/>
    </location>
</feature>
<dbReference type="InterPro" id="IPR003599">
    <property type="entry name" value="Ig_sub"/>
</dbReference>
<evidence type="ECO:0000313" key="10">
    <source>
        <dbReference type="EMBL" id="KAL3385359.1"/>
    </source>
</evidence>
<feature type="transmembrane region" description="Helical" evidence="7">
    <location>
        <begin position="588"/>
        <end position="612"/>
    </location>
</feature>
<evidence type="ECO:0000256" key="3">
    <source>
        <dbReference type="ARBA" id="ARBA00023157"/>
    </source>
</evidence>
<comment type="subcellular location">
    <subcellularLocation>
        <location evidence="1">Membrane</location>
        <topology evidence="1">Single-pass type I membrane protein</topology>
    </subcellularLocation>
</comment>
<evidence type="ECO:0000256" key="2">
    <source>
        <dbReference type="ARBA" id="ARBA00023136"/>
    </source>
</evidence>